<dbReference type="InterPro" id="IPR050965">
    <property type="entry name" value="UPF0336/Enoyl-CoA_hydratase"/>
</dbReference>
<dbReference type="SUPFAM" id="SSF54637">
    <property type="entry name" value="Thioesterase/thiol ester dehydrase-isomerase"/>
    <property type="match status" value="1"/>
</dbReference>
<reference evidence="1 2" key="1">
    <citation type="submission" date="2016-12" db="EMBL/GenBank/DDBJ databases">
        <authorList>
            <person name="Song W.-J."/>
            <person name="Kurnit D.M."/>
        </authorList>
    </citation>
    <scope>NUCLEOTIDE SEQUENCE [LARGE SCALE GENOMIC DNA]</scope>
    <source>
        <strain evidence="1 2">CGMCC 1.10808</strain>
    </source>
</reference>
<keyword evidence="2" id="KW-1185">Reference proteome</keyword>
<protein>
    <recommendedName>
        <fullName evidence="3">Acyl dehydratase</fullName>
    </recommendedName>
</protein>
<evidence type="ECO:0000313" key="2">
    <source>
        <dbReference type="Proteomes" id="UP000184066"/>
    </source>
</evidence>
<name>A0A1M7SFE6_9RHOB</name>
<dbReference type="Proteomes" id="UP000184066">
    <property type="component" value="Unassembled WGS sequence"/>
</dbReference>
<evidence type="ECO:0008006" key="3">
    <source>
        <dbReference type="Google" id="ProtNLM"/>
    </source>
</evidence>
<dbReference type="AlphaFoldDB" id="A0A1M7SFE6"/>
<dbReference type="RefSeq" id="WP_072746400.1">
    <property type="nucleotide sequence ID" value="NZ_FOHL01000003.1"/>
</dbReference>
<dbReference type="Gene3D" id="3.10.129.10">
    <property type="entry name" value="Hotdog Thioesterase"/>
    <property type="match status" value="1"/>
</dbReference>
<accession>A0A1M7SFE6</accession>
<dbReference type="STRING" id="1189325.SAMN04488119_103166"/>
<dbReference type="InterPro" id="IPR029069">
    <property type="entry name" value="HotDog_dom_sf"/>
</dbReference>
<organism evidence="1 2">
    <name type="scientific">Oceanicella actignis</name>
    <dbReference type="NCBI Taxonomy" id="1189325"/>
    <lineage>
        <taxon>Bacteria</taxon>
        <taxon>Pseudomonadati</taxon>
        <taxon>Pseudomonadota</taxon>
        <taxon>Alphaproteobacteria</taxon>
        <taxon>Rhodobacterales</taxon>
        <taxon>Paracoccaceae</taxon>
        <taxon>Oceanicella</taxon>
    </lineage>
</organism>
<sequence>MLTLGQAAEIARRFGRDELAGFAALSGAPGAPPGHVPEPLVASLFSYLLGVRLPGPGTNYLKQELRFLAPAPLDEPLTARVEIVRLRPDKHLVDLATTCRDGAGRLICEGRALVLARDVAGAFARPAGA</sequence>
<gene>
    <name evidence="1" type="ORF">SAMN05216200_102342</name>
</gene>
<dbReference type="GO" id="GO:0006633">
    <property type="term" value="P:fatty acid biosynthetic process"/>
    <property type="evidence" value="ECO:0007669"/>
    <property type="project" value="TreeGrafter"/>
</dbReference>
<dbReference type="PANTHER" id="PTHR43437">
    <property type="entry name" value="HYDROXYACYL-THIOESTER DEHYDRATASE TYPE 2, MITOCHONDRIAL-RELATED"/>
    <property type="match status" value="1"/>
</dbReference>
<proteinExistence type="predicted"/>
<dbReference type="EMBL" id="FRDL01000002">
    <property type="protein sequence ID" value="SHN57238.1"/>
    <property type="molecule type" value="Genomic_DNA"/>
</dbReference>
<dbReference type="GO" id="GO:0019171">
    <property type="term" value="F:(3R)-hydroxyacyl-[acyl-carrier-protein] dehydratase activity"/>
    <property type="evidence" value="ECO:0007669"/>
    <property type="project" value="TreeGrafter"/>
</dbReference>
<evidence type="ECO:0000313" key="1">
    <source>
        <dbReference type="EMBL" id="SHN57238.1"/>
    </source>
</evidence>
<dbReference type="PANTHER" id="PTHR43437:SF3">
    <property type="entry name" value="HYDROXYACYL-THIOESTER DEHYDRATASE TYPE 2, MITOCHONDRIAL"/>
    <property type="match status" value="1"/>
</dbReference>